<organism evidence="2 3">
    <name type="scientific">Cupriavidus oxalaticus</name>
    <dbReference type="NCBI Taxonomy" id="96344"/>
    <lineage>
        <taxon>Bacteria</taxon>
        <taxon>Pseudomonadati</taxon>
        <taxon>Pseudomonadota</taxon>
        <taxon>Betaproteobacteria</taxon>
        <taxon>Burkholderiales</taxon>
        <taxon>Burkholderiaceae</taxon>
        <taxon>Cupriavidus</taxon>
    </lineage>
</organism>
<geneLocation type="plasmid" evidence="2">
    <name>unnamed1</name>
</geneLocation>
<comment type="similarity">
    <text evidence="1">Belongs to the UPF0065 (bug) family.</text>
</comment>
<dbReference type="PANTHER" id="PTHR42928">
    <property type="entry name" value="TRICARBOXYLATE-BINDING PROTEIN"/>
    <property type="match status" value="1"/>
</dbReference>
<evidence type="ECO:0000313" key="2">
    <source>
        <dbReference type="EMBL" id="QEZ48900.1"/>
    </source>
</evidence>
<reference evidence="2 3" key="1">
    <citation type="submission" date="2018-09" db="EMBL/GenBank/DDBJ databases">
        <title>Complete genome sequence of Cupriavidus oxalaticus T2, a bacterium capable of phenol tolerance and degradation.</title>
        <authorList>
            <person name="Yan J."/>
        </authorList>
    </citation>
    <scope>NUCLEOTIDE SEQUENCE [LARGE SCALE GENOMIC DNA]</scope>
    <source>
        <strain evidence="2 3">T2</strain>
        <plasmid evidence="2 3">unnamed1</plasmid>
    </source>
</reference>
<accession>A0A5P3VRN7</accession>
<dbReference type="AlphaFoldDB" id="A0A5P3VRN7"/>
<proteinExistence type="inferred from homology"/>
<protein>
    <recommendedName>
        <fullName evidence="4">Tripartite tricarboxylate transporter substrate binding protein</fullName>
    </recommendedName>
</protein>
<dbReference type="InterPro" id="IPR005064">
    <property type="entry name" value="BUG"/>
</dbReference>
<dbReference type="InterPro" id="IPR042100">
    <property type="entry name" value="Bug_dom1"/>
</dbReference>
<dbReference type="Proteomes" id="UP000325743">
    <property type="component" value="Plasmid unnamed1"/>
</dbReference>
<gene>
    <name evidence="2" type="ORF">D2917_32060</name>
</gene>
<dbReference type="Gene3D" id="3.40.190.150">
    <property type="entry name" value="Bordetella uptake gene, domain 1"/>
    <property type="match status" value="1"/>
</dbReference>
<sequence length="60" mass="6191">MRGGLANPTGPGYPNQPIRIVVPYAPGGFNDTMARVIGKKLQNAMGQPVIADNRPGGGTT</sequence>
<dbReference type="EMBL" id="CP032520">
    <property type="protein sequence ID" value="QEZ48900.1"/>
    <property type="molecule type" value="Genomic_DNA"/>
</dbReference>
<keyword evidence="2" id="KW-0614">Plasmid</keyword>
<dbReference type="RefSeq" id="WP_151073133.1">
    <property type="nucleotide sequence ID" value="NZ_CP032520.1"/>
</dbReference>
<evidence type="ECO:0000313" key="3">
    <source>
        <dbReference type="Proteomes" id="UP000325743"/>
    </source>
</evidence>
<name>A0A5P3VRN7_9BURK</name>
<evidence type="ECO:0008006" key="4">
    <source>
        <dbReference type="Google" id="ProtNLM"/>
    </source>
</evidence>
<dbReference type="PANTHER" id="PTHR42928:SF5">
    <property type="entry name" value="BLR1237 PROTEIN"/>
    <property type="match status" value="1"/>
</dbReference>
<evidence type="ECO:0000256" key="1">
    <source>
        <dbReference type="ARBA" id="ARBA00006987"/>
    </source>
</evidence>